<dbReference type="EMBL" id="VYGV01000006">
    <property type="protein sequence ID" value="NWF45501.1"/>
    <property type="molecule type" value="Genomic_DNA"/>
</dbReference>
<dbReference type="Proteomes" id="UP000545507">
    <property type="component" value="Unassembled WGS sequence"/>
</dbReference>
<keyword evidence="1" id="KW-0732">Signal</keyword>
<feature type="chain" id="PRO_5031098266" description="Lipoprotein" evidence="1">
    <location>
        <begin position="28"/>
        <end position="73"/>
    </location>
</feature>
<reference evidence="2 3" key="1">
    <citation type="submission" date="2019-09" db="EMBL/GenBank/DDBJ databases">
        <title>Hydrogenophaga aromatica sp. nov., isolated from a para-xylene-degrading enrichment culture.</title>
        <authorList>
            <person name="Tancsics A."/>
            <person name="Banerjee S."/>
        </authorList>
    </citation>
    <scope>NUCLEOTIDE SEQUENCE [LARGE SCALE GENOMIC DNA]</scope>
    <source>
        <strain evidence="2 3">D2P1</strain>
    </source>
</reference>
<evidence type="ECO:0000313" key="3">
    <source>
        <dbReference type="Proteomes" id="UP000545507"/>
    </source>
</evidence>
<sequence>MRARVGRARLALALGVSSLLLSGCAVVAVVDVAASAVVGVAGLAVDAAVGTARIGGQLIGAGADAALDSDEDE</sequence>
<dbReference type="AlphaFoldDB" id="A0A7Y8GV88"/>
<name>A0A7Y8GV88_9BURK</name>
<evidence type="ECO:0008006" key="4">
    <source>
        <dbReference type="Google" id="ProtNLM"/>
    </source>
</evidence>
<dbReference type="PROSITE" id="PS51257">
    <property type="entry name" value="PROKAR_LIPOPROTEIN"/>
    <property type="match status" value="1"/>
</dbReference>
<evidence type="ECO:0000313" key="2">
    <source>
        <dbReference type="EMBL" id="NWF45501.1"/>
    </source>
</evidence>
<organism evidence="2 3">
    <name type="scientific">Hydrogenophaga aromaticivorans</name>
    <dbReference type="NCBI Taxonomy" id="2610898"/>
    <lineage>
        <taxon>Bacteria</taxon>
        <taxon>Pseudomonadati</taxon>
        <taxon>Pseudomonadota</taxon>
        <taxon>Betaproteobacteria</taxon>
        <taxon>Burkholderiales</taxon>
        <taxon>Comamonadaceae</taxon>
        <taxon>Hydrogenophaga</taxon>
    </lineage>
</organism>
<feature type="signal peptide" evidence="1">
    <location>
        <begin position="1"/>
        <end position="27"/>
    </location>
</feature>
<accession>A0A7Y8GV88</accession>
<comment type="caution">
    <text evidence="2">The sequence shown here is derived from an EMBL/GenBank/DDBJ whole genome shotgun (WGS) entry which is preliminary data.</text>
</comment>
<proteinExistence type="predicted"/>
<keyword evidence="3" id="KW-1185">Reference proteome</keyword>
<evidence type="ECO:0000256" key="1">
    <source>
        <dbReference type="SAM" id="SignalP"/>
    </source>
</evidence>
<protein>
    <recommendedName>
        <fullName evidence="4">Lipoprotein</fullName>
    </recommendedName>
</protein>
<gene>
    <name evidence="2" type="ORF">F3K02_09610</name>
</gene>